<evidence type="ECO:0000259" key="7">
    <source>
        <dbReference type="Pfam" id="PF00155"/>
    </source>
</evidence>
<dbReference type="FunFam" id="3.40.640.10:FF:000053">
    <property type="entry name" value="Aminotransferase, class I"/>
    <property type="match status" value="1"/>
</dbReference>
<dbReference type="AlphaFoldDB" id="A0A1G6JPI3"/>
<dbReference type="OrthoDB" id="9802328at2"/>
<sequence>MNYQFADRVRYFDASAVREILKVVNKGNVISLAGGLPDEALFPVEAVDQAFSKAINSGNKALQYAETEGLFKLRQQLAERMHSKGMHAQPDNMLITSGSQQAIDLFSRIMFNPGDVVLTEDPTYLAAIQVFQSYEVDIVPVKSDRQGMVEEDLEEKLEQHQPKCVYVVPTFSNPDGKVWSKERREMLIALAKKYQVVIFEDDPYGEIQFEPDQVPNSIQSLDHDGEYVVYTSTISKTVVPAMRLGWITGPKEVIQLVTQAKQAADLHTNSISQHALSHLLNDYDLDQHIKRITTVYYERMNVMKDCLNDLDLEGLVYEIPKGGMFFWLTLPDSIDPAALLEKAVDNGVAFVPGKPFYVEANQTSTMRLNFTNATIDEIKEGMNRLVKTFNEI</sequence>
<comment type="cofactor">
    <cofactor evidence="1">
        <name>pyridoxal 5'-phosphate</name>
        <dbReference type="ChEBI" id="CHEBI:597326"/>
    </cofactor>
</comment>
<dbReference type="RefSeq" id="WP_090795467.1">
    <property type="nucleotide sequence ID" value="NZ_FMYI01000005.1"/>
</dbReference>
<evidence type="ECO:0000256" key="6">
    <source>
        <dbReference type="ARBA" id="ARBA00022898"/>
    </source>
</evidence>
<keyword evidence="4" id="KW-0032">Aminotransferase</keyword>
<evidence type="ECO:0000256" key="5">
    <source>
        <dbReference type="ARBA" id="ARBA00022679"/>
    </source>
</evidence>
<dbReference type="SUPFAM" id="SSF53383">
    <property type="entry name" value="PLP-dependent transferases"/>
    <property type="match status" value="1"/>
</dbReference>
<dbReference type="InterPro" id="IPR050859">
    <property type="entry name" value="Class-I_PLP-dep_aminotransf"/>
</dbReference>
<name>A0A1G6JPI3_9BACI</name>
<feature type="domain" description="Aminotransferase class I/classII large" evidence="7">
    <location>
        <begin position="29"/>
        <end position="385"/>
    </location>
</feature>
<evidence type="ECO:0000256" key="1">
    <source>
        <dbReference type="ARBA" id="ARBA00001933"/>
    </source>
</evidence>
<protein>
    <submittedName>
        <fullName evidence="8">2-aminoadipate transaminase</fullName>
    </submittedName>
</protein>
<dbReference type="Gene3D" id="3.40.640.10">
    <property type="entry name" value="Type I PLP-dependent aspartate aminotransferase-like (Major domain)"/>
    <property type="match status" value="1"/>
</dbReference>
<evidence type="ECO:0000256" key="4">
    <source>
        <dbReference type="ARBA" id="ARBA00022576"/>
    </source>
</evidence>
<dbReference type="PANTHER" id="PTHR42790:SF19">
    <property type="entry name" value="KYNURENINE_ALPHA-AMINOADIPATE AMINOTRANSFERASE, MITOCHONDRIAL"/>
    <property type="match status" value="1"/>
</dbReference>
<dbReference type="Gene3D" id="3.90.1150.10">
    <property type="entry name" value="Aspartate Aminotransferase, domain 1"/>
    <property type="match status" value="1"/>
</dbReference>
<dbReference type="Pfam" id="PF00155">
    <property type="entry name" value="Aminotran_1_2"/>
    <property type="match status" value="1"/>
</dbReference>
<evidence type="ECO:0000313" key="8">
    <source>
        <dbReference type="EMBL" id="SDC19866.1"/>
    </source>
</evidence>
<dbReference type="InterPro" id="IPR015422">
    <property type="entry name" value="PyrdxlP-dep_Trfase_small"/>
</dbReference>
<dbReference type="InterPro" id="IPR015424">
    <property type="entry name" value="PyrdxlP-dep_Trfase"/>
</dbReference>
<evidence type="ECO:0000313" key="9">
    <source>
        <dbReference type="Proteomes" id="UP000242949"/>
    </source>
</evidence>
<dbReference type="STRING" id="1612202.SAMN05421734_10589"/>
<dbReference type="CDD" id="cd00609">
    <property type="entry name" value="AAT_like"/>
    <property type="match status" value="1"/>
</dbReference>
<dbReference type="GO" id="GO:1901605">
    <property type="term" value="P:alpha-amino acid metabolic process"/>
    <property type="evidence" value="ECO:0007669"/>
    <property type="project" value="TreeGrafter"/>
</dbReference>
<dbReference type="PANTHER" id="PTHR42790">
    <property type="entry name" value="AMINOTRANSFERASE"/>
    <property type="match status" value="1"/>
</dbReference>
<keyword evidence="6" id="KW-0663">Pyridoxal phosphate</keyword>
<comment type="subunit">
    <text evidence="3">Homodimer.</text>
</comment>
<dbReference type="EMBL" id="FMYI01000005">
    <property type="protein sequence ID" value="SDC19866.1"/>
    <property type="molecule type" value="Genomic_DNA"/>
</dbReference>
<dbReference type="GO" id="GO:0030170">
    <property type="term" value="F:pyridoxal phosphate binding"/>
    <property type="evidence" value="ECO:0007669"/>
    <property type="project" value="InterPro"/>
</dbReference>
<gene>
    <name evidence="8" type="ORF">SAMN05421734_10589</name>
</gene>
<dbReference type="GO" id="GO:0008483">
    <property type="term" value="F:transaminase activity"/>
    <property type="evidence" value="ECO:0007669"/>
    <property type="project" value="UniProtKB-KW"/>
</dbReference>
<proteinExistence type="inferred from homology"/>
<reference evidence="9" key="1">
    <citation type="submission" date="2016-09" db="EMBL/GenBank/DDBJ databases">
        <authorList>
            <person name="Varghese N."/>
            <person name="Submissions S."/>
        </authorList>
    </citation>
    <scope>NUCLEOTIDE SEQUENCE [LARGE SCALE GENOMIC DNA]</scope>
    <source>
        <strain evidence="9">S5</strain>
    </source>
</reference>
<organism evidence="8 9">
    <name type="scientific">Pelagirhabdus alkalitolerans</name>
    <dbReference type="NCBI Taxonomy" id="1612202"/>
    <lineage>
        <taxon>Bacteria</taxon>
        <taxon>Bacillati</taxon>
        <taxon>Bacillota</taxon>
        <taxon>Bacilli</taxon>
        <taxon>Bacillales</taxon>
        <taxon>Bacillaceae</taxon>
        <taxon>Pelagirhabdus</taxon>
    </lineage>
</organism>
<dbReference type="InterPro" id="IPR004839">
    <property type="entry name" value="Aminotransferase_I/II_large"/>
</dbReference>
<evidence type="ECO:0000256" key="2">
    <source>
        <dbReference type="ARBA" id="ARBA00007441"/>
    </source>
</evidence>
<keyword evidence="9" id="KW-1185">Reference proteome</keyword>
<dbReference type="Proteomes" id="UP000242949">
    <property type="component" value="Unassembled WGS sequence"/>
</dbReference>
<comment type="similarity">
    <text evidence="2">Belongs to the class-I pyridoxal-phosphate-dependent aminotransferase family.</text>
</comment>
<accession>A0A1G6JPI3</accession>
<dbReference type="InterPro" id="IPR015421">
    <property type="entry name" value="PyrdxlP-dep_Trfase_major"/>
</dbReference>
<keyword evidence="5" id="KW-0808">Transferase</keyword>
<evidence type="ECO:0000256" key="3">
    <source>
        <dbReference type="ARBA" id="ARBA00011738"/>
    </source>
</evidence>